<feature type="chain" id="PRO_5015585376" description="EamA-like transporter family protein" evidence="2">
    <location>
        <begin position="18"/>
        <end position="145"/>
    </location>
</feature>
<protein>
    <recommendedName>
        <fullName evidence="5">EamA-like transporter family protein</fullName>
    </recommendedName>
</protein>
<dbReference type="OrthoDB" id="370053at2"/>
<keyword evidence="1" id="KW-0472">Membrane</keyword>
<feature type="transmembrane region" description="Helical" evidence="1">
    <location>
        <begin position="93"/>
        <end position="114"/>
    </location>
</feature>
<name>A0A2T1HTU3_9HYPH</name>
<reference evidence="4" key="1">
    <citation type="submission" date="2018-03" db="EMBL/GenBank/DDBJ databases">
        <authorList>
            <person name="Sun L."/>
            <person name="Liu H."/>
            <person name="Chen W."/>
            <person name="Huang K."/>
            <person name="Liu W."/>
            <person name="Gao X."/>
        </authorList>
    </citation>
    <scope>NUCLEOTIDE SEQUENCE [LARGE SCALE GENOMIC DNA]</scope>
    <source>
        <strain evidence="4">SH9</strain>
    </source>
</reference>
<keyword evidence="4" id="KW-1185">Reference proteome</keyword>
<feature type="signal peptide" evidence="2">
    <location>
        <begin position="1"/>
        <end position="17"/>
    </location>
</feature>
<dbReference type="Pfam" id="PF04657">
    <property type="entry name" value="DMT_YdcZ"/>
    <property type="match status" value="1"/>
</dbReference>
<dbReference type="AlphaFoldDB" id="A0A2T1HTU3"/>
<dbReference type="GO" id="GO:0005886">
    <property type="term" value="C:plasma membrane"/>
    <property type="evidence" value="ECO:0007669"/>
    <property type="project" value="TreeGrafter"/>
</dbReference>
<keyword evidence="2" id="KW-0732">Signal</keyword>
<feature type="transmembrane region" description="Helical" evidence="1">
    <location>
        <begin position="65"/>
        <end position="87"/>
    </location>
</feature>
<gene>
    <name evidence="3" type="ORF">SLNSH_10740</name>
</gene>
<evidence type="ECO:0000313" key="4">
    <source>
        <dbReference type="Proteomes" id="UP000239772"/>
    </source>
</evidence>
<evidence type="ECO:0000256" key="2">
    <source>
        <dbReference type="SAM" id="SignalP"/>
    </source>
</evidence>
<sequence length="145" mass="14485">MLPLAALLAATALPLQAAINAQLARGVGSPILAAAISFAAGSVVLALVAAVFVRGLPSVGEMMKTPLWLFVTGGALGTLYVTGNVILAPKLGAATLFSFAIAGQLLAALVLDKFGLLGLAVRELSLGRVAGAVLVLVGALMVRLL</sequence>
<keyword evidence="1" id="KW-0812">Transmembrane</keyword>
<dbReference type="EMBL" id="PVZS01000010">
    <property type="protein sequence ID" value="PSC05060.1"/>
    <property type="molecule type" value="Genomic_DNA"/>
</dbReference>
<accession>A0A2T1HTU3</accession>
<organism evidence="3 4">
    <name type="scientific">Alsobacter soli</name>
    <dbReference type="NCBI Taxonomy" id="2109933"/>
    <lineage>
        <taxon>Bacteria</taxon>
        <taxon>Pseudomonadati</taxon>
        <taxon>Pseudomonadota</taxon>
        <taxon>Alphaproteobacteria</taxon>
        <taxon>Hyphomicrobiales</taxon>
        <taxon>Alsobacteraceae</taxon>
        <taxon>Alsobacter</taxon>
    </lineage>
</organism>
<dbReference type="PANTHER" id="PTHR34821:SF2">
    <property type="entry name" value="INNER MEMBRANE PROTEIN YDCZ"/>
    <property type="match status" value="1"/>
</dbReference>
<comment type="caution">
    <text evidence="3">The sequence shown here is derived from an EMBL/GenBank/DDBJ whole genome shotgun (WGS) entry which is preliminary data.</text>
</comment>
<evidence type="ECO:0000313" key="3">
    <source>
        <dbReference type="EMBL" id="PSC05060.1"/>
    </source>
</evidence>
<feature type="transmembrane region" description="Helical" evidence="1">
    <location>
        <begin position="31"/>
        <end position="53"/>
    </location>
</feature>
<dbReference type="PANTHER" id="PTHR34821">
    <property type="entry name" value="INNER MEMBRANE PROTEIN YDCZ"/>
    <property type="match status" value="1"/>
</dbReference>
<dbReference type="Proteomes" id="UP000239772">
    <property type="component" value="Unassembled WGS sequence"/>
</dbReference>
<proteinExistence type="predicted"/>
<keyword evidence="1" id="KW-1133">Transmembrane helix</keyword>
<evidence type="ECO:0000256" key="1">
    <source>
        <dbReference type="SAM" id="Phobius"/>
    </source>
</evidence>
<dbReference type="InterPro" id="IPR006750">
    <property type="entry name" value="YdcZ"/>
</dbReference>
<feature type="transmembrane region" description="Helical" evidence="1">
    <location>
        <begin position="126"/>
        <end position="144"/>
    </location>
</feature>
<evidence type="ECO:0008006" key="5">
    <source>
        <dbReference type="Google" id="ProtNLM"/>
    </source>
</evidence>